<feature type="compositionally biased region" description="Acidic residues" evidence="2">
    <location>
        <begin position="29"/>
        <end position="38"/>
    </location>
</feature>
<feature type="region of interest" description="Disordered" evidence="2">
    <location>
        <begin position="731"/>
        <end position="756"/>
    </location>
</feature>
<evidence type="ECO:0000313" key="4">
    <source>
        <dbReference type="EMBL" id="KDQ32380.1"/>
    </source>
</evidence>
<feature type="region of interest" description="Disordered" evidence="2">
    <location>
        <begin position="1076"/>
        <end position="1136"/>
    </location>
</feature>
<feature type="region of interest" description="Disordered" evidence="2">
    <location>
        <begin position="1"/>
        <end position="43"/>
    </location>
</feature>
<name>A0A067NZI4_PLEO1</name>
<organism evidence="4 5">
    <name type="scientific">Pleurotus ostreatus (strain PC15)</name>
    <name type="common">Oyster mushroom</name>
    <dbReference type="NCBI Taxonomy" id="1137138"/>
    <lineage>
        <taxon>Eukaryota</taxon>
        <taxon>Fungi</taxon>
        <taxon>Dikarya</taxon>
        <taxon>Basidiomycota</taxon>
        <taxon>Agaricomycotina</taxon>
        <taxon>Agaricomycetes</taxon>
        <taxon>Agaricomycetidae</taxon>
        <taxon>Agaricales</taxon>
        <taxon>Pleurotineae</taxon>
        <taxon>Pleurotaceae</taxon>
        <taxon>Pleurotus</taxon>
    </lineage>
</organism>
<dbReference type="InParanoid" id="A0A067NZI4"/>
<feature type="compositionally biased region" description="Polar residues" evidence="2">
    <location>
        <begin position="1262"/>
        <end position="1275"/>
    </location>
</feature>
<feature type="domain" description="SWIM-type" evidence="3">
    <location>
        <begin position="666"/>
        <end position="705"/>
    </location>
</feature>
<evidence type="ECO:0000313" key="5">
    <source>
        <dbReference type="Proteomes" id="UP000027073"/>
    </source>
</evidence>
<protein>
    <recommendedName>
        <fullName evidence="3">SWIM-type domain-containing protein</fullName>
    </recommendedName>
</protein>
<dbReference type="InterPro" id="IPR007527">
    <property type="entry name" value="Znf_SWIM"/>
</dbReference>
<keyword evidence="1" id="KW-0863">Zinc-finger</keyword>
<gene>
    <name evidence="4" type="ORF">PLEOSDRAFT_1100860</name>
</gene>
<evidence type="ECO:0000259" key="3">
    <source>
        <dbReference type="PROSITE" id="PS50966"/>
    </source>
</evidence>
<evidence type="ECO:0000256" key="2">
    <source>
        <dbReference type="SAM" id="MobiDB-lite"/>
    </source>
</evidence>
<dbReference type="AlphaFoldDB" id="A0A067NZI4"/>
<dbReference type="Proteomes" id="UP000027073">
    <property type="component" value="Unassembled WGS sequence"/>
</dbReference>
<feature type="compositionally biased region" description="Acidic residues" evidence="2">
    <location>
        <begin position="746"/>
        <end position="756"/>
    </location>
</feature>
<evidence type="ECO:0000256" key="1">
    <source>
        <dbReference type="PROSITE-ProRule" id="PRU00325"/>
    </source>
</evidence>
<feature type="region of interest" description="Disordered" evidence="2">
    <location>
        <begin position="1254"/>
        <end position="1275"/>
    </location>
</feature>
<dbReference type="EMBL" id="KL198005">
    <property type="protein sequence ID" value="KDQ32380.1"/>
    <property type="molecule type" value="Genomic_DNA"/>
</dbReference>
<proteinExistence type="predicted"/>
<keyword evidence="1" id="KW-0479">Metal-binding</keyword>
<feature type="compositionally biased region" description="Low complexity" evidence="2">
    <location>
        <begin position="1079"/>
        <end position="1089"/>
    </location>
</feature>
<feature type="region of interest" description="Disordered" evidence="2">
    <location>
        <begin position="1161"/>
        <end position="1197"/>
    </location>
</feature>
<dbReference type="HOGENOM" id="CLU_263589_0_0_1"/>
<dbReference type="STRING" id="1137138.A0A067NZI4"/>
<dbReference type="PROSITE" id="PS50966">
    <property type="entry name" value="ZF_SWIM"/>
    <property type="match status" value="1"/>
</dbReference>
<sequence>MENSRKRKREALDAEKYKHTHQAPLGYGGEDDEGDEEGKEQAYEGPAECLQAIHSAFKSAPHVSFIGQYELDLDPLKTAKEEVRMVSHEIWQASGYKFRVHDNPKIATGYKTRYWCCQDEGRRQRSRPSQREGAVPRDNVGMKRFACRSRLIIACKLAAPKGGVSLKRTIRIAIEHHTVHVLYYDVSVPAEALDMVRENLDNATPNELVGRIQALFPQVTANQIHTAWTVMSEELWKRDDQQLTSAKLLMEDLSDDVEMFNVVIEDGVEQICWGMKQIARPLIGKVVEVGLDATFETNSRHLELYSVLAEFDNAGFPLSYCLLSTASAIEIGKRTRALTRWTTMLRDRYCLNPEFVHVDKDMAEISMSRTAWASAKIQLCWWHLRKALRERLSRAKLTTTPYNVEKAVGEFTFIDRGFIPFGRTDSGEHEGGQVDSDTVEMEMSTQENPNAVYLRITKAQKESVTTTRPPDTKAATLTIKLPARVLPETATASENANDDHSCRIFCPDDLRVQLVDMVELHFCAHPLIPGYAAPSAPGIRHWAVKQMYDFCVANDLREAWAYLWENWYRKGRWELWARCEYERIPRLKTTMILESHWRRIKKDFLHHFHKPRVDLLVWILVTKMAPAYYRKLDLATRDIGRFRELPSWRKAFKRDWKRALKKPITVPLNIKYRPDTYRWVCTCPHFSKSRFLLCKHLVQAAPPVEPIFFLEVTRNRTTPFWTHVSLQPMTDETKPGVKQPAQQPCEDVDSSDESESDEGACHQLFVAFEDQMKKRIDLLRDFAYGLEYQIQFRDHRFLQTVERQGGALFRLAEACQGSYSPTASSSPNVTSSASLHSLNAARALVLEYEESFSKAEQARDEAEAQRRMMLGHWQQLERYLQGLEFHASDARAGFARISLAILIFVYDGASVYQGPTPKQFYRLDGIDKQSYYPLSLIVTTSSSPGSRVRNRDSSMDEASQPPPKKPRIVYAEPSNSPHLSNAQYAQQQSYGTPTLHAISRKDAMHVQYVDQHGQPIAPSKHEYPSPYPPPHTIQARLINDRYGASLNLHHPRSRSRSRSSSAESENIDELLLAATDDGNQPQFPHGNPNHPNPPHQQPRSNGQVVNGIHHHGHHPATHSPNAPPYQPHHPSLLPQPGQVQTYQTHVFAPVVTGAPVKKSKFGASGSSSNLTANGSQSQGDVNGVQSAPPPPSFLPANAQGQRICRQCGLPGRYKEGKCVEKWGPGPEGPGTVCDRWVMMLAIRSLLRPSERIARSARKVRSTSDGQKAASTFVSA</sequence>
<reference evidence="5" key="1">
    <citation type="journal article" date="2014" name="Proc. Natl. Acad. Sci. U.S.A.">
        <title>Extensive sampling of basidiomycete genomes demonstrates inadequacy of the white-rot/brown-rot paradigm for wood decay fungi.</title>
        <authorList>
            <person name="Riley R."/>
            <person name="Salamov A.A."/>
            <person name="Brown D.W."/>
            <person name="Nagy L.G."/>
            <person name="Floudas D."/>
            <person name="Held B.W."/>
            <person name="Levasseur A."/>
            <person name="Lombard V."/>
            <person name="Morin E."/>
            <person name="Otillar R."/>
            <person name="Lindquist E.A."/>
            <person name="Sun H."/>
            <person name="LaButti K.M."/>
            <person name="Schmutz J."/>
            <person name="Jabbour D."/>
            <person name="Luo H."/>
            <person name="Baker S.E."/>
            <person name="Pisabarro A.G."/>
            <person name="Walton J.D."/>
            <person name="Blanchette R.A."/>
            <person name="Henrissat B."/>
            <person name="Martin F."/>
            <person name="Cullen D."/>
            <person name="Hibbett D.S."/>
            <person name="Grigoriev I.V."/>
        </authorList>
    </citation>
    <scope>NUCLEOTIDE SEQUENCE [LARGE SCALE GENOMIC DNA]</scope>
    <source>
        <strain evidence="5">PC15</strain>
    </source>
</reference>
<dbReference type="GO" id="GO:0008270">
    <property type="term" value="F:zinc ion binding"/>
    <property type="evidence" value="ECO:0007669"/>
    <property type="project" value="UniProtKB-KW"/>
</dbReference>
<dbReference type="OrthoDB" id="3262412at2759"/>
<dbReference type="VEuPathDB" id="FungiDB:PLEOSDRAFT_1100860"/>
<keyword evidence="1" id="KW-0862">Zinc</keyword>
<accession>A0A067NZI4</accession>
<feature type="compositionally biased region" description="Polar residues" evidence="2">
    <location>
        <begin position="1169"/>
        <end position="1185"/>
    </location>
</feature>
<feature type="region of interest" description="Disordered" evidence="2">
    <location>
        <begin position="940"/>
        <end position="966"/>
    </location>
</feature>